<sequence>MKRSRKPELSFILFIPLIIILTLIIILLVILIKRKRNAAIANENLQNIPQWQRNILNRANNNANNANNNDNVNNNANPIENLRGEARLRHAQEIRQRALARAALARGEAVDNMADVRNENGEVVEEEAENVNEEIHVKKIGKKKAEHLRRKEQRQQYIQWVEAQRQHKKERERLKEEDAKKRKAKELKRIEKEEEKMMKIKEQMRKKEELLKKELEKQRQEDEARHERMISQTSEIISYLESNSPVSIEAVASHFDLRVQETRAYIEELINNNNIIGTFDIQGRFISITETQLLKLRKIIEGAEYQGQINTETFIDLCQKVLLQHSTNEDILLDDKIKNNTNIKLTDQTVVQRKQWKGKDSLE</sequence>
<organism evidence="7 8">
    <name type="scientific">Neocallimastix californiae</name>
    <dbReference type="NCBI Taxonomy" id="1754190"/>
    <lineage>
        <taxon>Eukaryota</taxon>
        <taxon>Fungi</taxon>
        <taxon>Fungi incertae sedis</taxon>
        <taxon>Chytridiomycota</taxon>
        <taxon>Chytridiomycota incertae sedis</taxon>
        <taxon>Neocallimastigomycetes</taxon>
        <taxon>Neocallimastigales</taxon>
        <taxon>Neocallimastigaceae</taxon>
        <taxon>Neocallimastix</taxon>
    </lineage>
</organism>
<evidence type="ECO:0000313" key="7">
    <source>
        <dbReference type="EMBL" id="ORY70860.1"/>
    </source>
</evidence>
<feature type="coiled-coil region" evidence="5">
    <location>
        <begin position="167"/>
        <end position="232"/>
    </location>
</feature>
<dbReference type="InterPro" id="IPR036388">
    <property type="entry name" value="WH-like_DNA-bd_sf"/>
</dbReference>
<dbReference type="GO" id="GO:0016020">
    <property type="term" value="C:membrane"/>
    <property type="evidence" value="ECO:0007669"/>
    <property type="project" value="UniProtKB-SubCell"/>
</dbReference>
<comment type="subcellular location">
    <subcellularLocation>
        <location evidence="1">Membrane</location>
        <topology evidence="1">Single-pass membrane protein</topology>
    </subcellularLocation>
</comment>
<protein>
    <recommendedName>
        <fullName evidence="9">DDRGK domain-containing protein 1</fullName>
    </recommendedName>
</protein>
<dbReference type="SMART" id="SM01128">
    <property type="entry name" value="DDRGK"/>
    <property type="match status" value="1"/>
</dbReference>
<feature type="transmembrane region" description="Helical" evidence="6">
    <location>
        <begin position="12"/>
        <end position="32"/>
    </location>
</feature>
<evidence type="ECO:0008006" key="9">
    <source>
        <dbReference type="Google" id="ProtNLM"/>
    </source>
</evidence>
<evidence type="ECO:0000256" key="4">
    <source>
        <dbReference type="ARBA" id="ARBA00023136"/>
    </source>
</evidence>
<dbReference type="STRING" id="1754190.A0A1Y2EH08"/>
<dbReference type="InterPro" id="IPR019153">
    <property type="entry name" value="DDRGK_dom-contain"/>
</dbReference>
<comment type="caution">
    <text evidence="7">The sequence shown here is derived from an EMBL/GenBank/DDBJ whole genome shotgun (WGS) entry which is preliminary data.</text>
</comment>
<evidence type="ECO:0000313" key="8">
    <source>
        <dbReference type="Proteomes" id="UP000193920"/>
    </source>
</evidence>
<dbReference type="SUPFAM" id="SSF46785">
    <property type="entry name" value="Winged helix' DNA-binding domain"/>
    <property type="match status" value="1"/>
</dbReference>
<keyword evidence="8" id="KW-1185">Reference proteome</keyword>
<keyword evidence="2 6" id="KW-0812">Transmembrane</keyword>
<name>A0A1Y2EH08_9FUNG</name>
<dbReference type="Gene3D" id="1.10.10.10">
    <property type="entry name" value="Winged helix-like DNA-binding domain superfamily/Winged helix DNA-binding domain"/>
    <property type="match status" value="1"/>
</dbReference>
<gene>
    <name evidence="7" type="ORF">LY90DRAFT_667292</name>
</gene>
<proteinExistence type="predicted"/>
<evidence type="ECO:0000256" key="6">
    <source>
        <dbReference type="SAM" id="Phobius"/>
    </source>
</evidence>
<evidence type="ECO:0000256" key="5">
    <source>
        <dbReference type="SAM" id="Coils"/>
    </source>
</evidence>
<evidence type="ECO:0000256" key="3">
    <source>
        <dbReference type="ARBA" id="ARBA00022989"/>
    </source>
</evidence>
<dbReference type="Proteomes" id="UP000193920">
    <property type="component" value="Unassembled WGS sequence"/>
</dbReference>
<keyword evidence="5" id="KW-0175">Coiled coil</keyword>
<keyword evidence="4 6" id="KW-0472">Membrane</keyword>
<accession>A0A1Y2EH08</accession>
<dbReference type="Pfam" id="PF09756">
    <property type="entry name" value="DDRGK"/>
    <property type="match status" value="1"/>
</dbReference>
<dbReference type="EMBL" id="MCOG01000041">
    <property type="protein sequence ID" value="ORY70860.1"/>
    <property type="molecule type" value="Genomic_DNA"/>
</dbReference>
<dbReference type="AlphaFoldDB" id="A0A1Y2EH08"/>
<dbReference type="OrthoDB" id="2285710at2759"/>
<reference evidence="7 8" key="1">
    <citation type="submission" date="2016-08" db="EMBL/GenBank/DDBJ databases">
        <title>A Parts List for Fungal Cellulosomes Revealed by Comparative Genomics.</title>
        <authorList>
            <consortium name="DOE Joint Genome Institute"/>
            <person name="Haitjema C.H."/>
            <person name="Gilmore S.P."/>
            <person name="Henske J.K."/>
            <person name="Solomon K.V."/>
            <person name="De Groot R."/>
            <person name="Kuo A."/>
            <person name="Mondo S.J."/>
            <person name="Salamov A.A."/>
            <person name="Labutti K."/>
            <person name="Zhao Z."/>
            <person name="Chiniquy J."/>
            <person name="Barry K."/>
            <person name="Brewer H.M."/>
            <person name="Purvine S.O."/>
            <person name="Wright A.T."/>
            <person name="Boxma B."/>
            <person name="Van Alen T."/>
            <person name="Hackstein J.H."/>
            <person name="Baker S.E."/>
            <person name="Grigoriev I.V."/>
            <person name="O'Malley M.A."/>
        </authorList>
    </citation>
    <scope>NUCLEOTIDE SEQUENCE [LARGE SCALE GENOMIC DNA]</scope>
    <source>
        <strain evidence="7 8">G1</strain>
    </source>
</reference>
<dbReference type="InterPro" id="IPR036390">
    <property type="entry name" value="WH_DNA-bd_sf"/>
</dbReference>
<keyword evidence="3 6" id="KW-1133">Transmembrane helix</keyword>
<evidence type="ECO:0000256" key="1">
    <source>
        <dbReference type="ARBA" id="ARBA00004167"/>
    </source>
</evidence>
<evidence type="ECO:0000256" key="2">
    <source>
        <dbReference type="ARBA" id="ARBA00022692"/>
    </source>
</evidence>